<proteinExistence type="predicted"/>
<organism evidence="2 3">
    <name type="scientific">Mycoplasma tauri</name>
    <dbReference type="NCBI Taxonomy" id="547987"/>
    <lineage>
        <taxon>Bacteria</taxon>
        <taxon>Bacillati</taxon>
        <taxon>Mycoplasmatota</taxon>
        <taxon>Mollicutes</taxon>
        <taxon>Mycoplasmataceae</taxon>
        <taxon>Mycoplasma</taxon>
    </lineage>
</organism>
<evidence type="ECO:0000313" key="2">
    <source>
        <dbReference type="EMBL" id="MBZ4195324.1"/>
    </source>
</evidence>
<protein>
    <recommendedName>
        <fullName evidence="4">Spermidine/putrescine ABC transporter substrate-binding protein</fullName>
    </recommendedName>
</protein>
<evidence type="ECO:0000313" key="3">
    <source>
        <dbReference type="Proteomes" id="UP000772186"/>
    </source>
</evidence>
<evidence type="ECO:0000256" key="1">
    <source>
        <dbReference type="SAM" id="SignalP"/>
    </source>
</evidence>
<comment type="caution">
    <text evidence="2">The sequence shown here is derived from an EMBL/GenBank/DDBJ whole genome shotgun (WGS) entry which is preliminary data.</text>
</comment>
<keyword evidence="1" id="KW-0732">Signal</keyword>
<keyword evidence="3" id="KW-1185">Reference proteome</keyword>
<dbReference type="AlphaFoldDB" id="A0A953NFX0"/>
<name>A0A953NFX0_9MOLU</name>
<accession>A0A953NFX0</accession>
<sequence length="624" mass="72749">MKNNKSKKGSKKSIFSKKILYSSIALASVIGVSTAISIKYTHFKFKPVFWNYQSYMNEYSINKLSKNFEYKEFSVLNDFTQAILTHKAAGGIGSDNQAAKLIINENIGKSHLRKFTDKDFKTIFKGKWNSELSRKENLKNNYTKLVLEHLESYDKYFEDLPVYDEFGKIIENKKQKDLLDDDPKKIHLYDYFIPYFSQDMVIAYNPLKLDKYKNYYKSPGQNLPEPNPEKPNELPEYLKKYEEGVNPYFRKVHSGLEHQINKKIIEIVNDENKNFKENQEGKIQKHIPMIDALKLMRNPFGQNNETDSFHYFEYTDAVRDNMIYGSSYRLNTKSDRYEPEPTGKAVVIEETNITNRKVETDIYPALIDQFVKMFKDGTSYDIKNTKHVKTSGNGQELLNTLIDPEKNTNVGIIYNGDALDAFYARDNILNSNTPDGAIRFIRPSINLLLVDGLIIASDTKDDVVEKLLEIASKTFYAGVDKEVSEWQEKVSKLIDSQGTEKEKDDTNKEIGAYLNYDFIRYTPAFKNFYQYILENEFSKEAFEKLYPGFSDEFVEYQRAYATNLYKIDEEYDFIGFKPNPNNPKDKDLKEIKPFKYHVKHLAIAPVSNRIQTKINIYYDSKLKN</sequence>
<gene>
    <name evidence="2" type="ORF">LAD73_01140</name>
</gene>
<evidence type="ECO:0008006" key="4">
    <source>
        <dbReference type="Google" id="ProtNLM"/>
    </source>
</evidence>
<reference evidence="2 3" key="1">
    <citation type="submission" date="2021-09" db="EMBL/GenBank/DDBJ databases">
        <title>WGS of Mycoplasma sp. Zaradi2 strains.</title>
        <authorList>
            <person name="Spergser J."/>
        </authorList>
    </citation>
    <scope>NUCLEOTIDE SEQUENCE [LARGE SCALE GENOMIC DNA]</scope>
    <source>
        <strain evidence="2 3">1331</strain>
    </source>
</reference>
<feature type="chain" id="PRO_5037647729" description="Spermidine/putrescine ABC transporter substrate-binding protein" evidence="1">
    <location>
        <begin position="28"/>
        <end position="624"/>
    </location>
</feature>
<dbReference type="EMBL" id="JAIQBY010000005">
    <property type="protein sequence ID" value="MBZ4195324.1"/>
    <property type="molecule type" value="Genomic_DNA"/>
</dbReference>
<dbReference type="Proteomes" id="UP000772186">
    <property type="component" value="Unassembled WGS sequence"/>
</dbReference>
<feature type="signal peptide" evidence="1">
    <location>
        <begin position="1"/>
        <end position="27"/>
    </location>
</feature>